<dbReference type="Gene3D" id="2.20.25.80">
    <property type="entry name" value="WRKY domain"/>
    <property type="match status" value="1"/>
</dbReference>
<comment type="subcellular location">
    <subcellularLocation>
        <location evidence="1">Nucleus</location>
    </subcellularLocation>
</comment>
<evidence type="ECO:0000313" key="8">
    <source>
        <dbReference type="EMBL" id="KAG6489005.1"/>
    </source>
</evidence>
<proteinExistence type="predicted"/>
<evidence type="ECO:0000256" key="2">
    <source>
        <dbReference type="ARBA" id="ARBA00023015"/>
    </source>
</evidence>
<feature type="region of interest" description="Disordered" evidence="6">
    <location>
        <begin position="175"/>
        <end position="197"/>
    </location>
</feature>
<dbReference type="AlphaFoldDB" id="A0A8J5FQT9"/>
<protein>
    <recommendedName>
        <fullName evidence="7">WRKY domain-containing protein</fullName>
    </recommendedName>
</protein>
<dbReference type="PROSITE" id="PS50811">
    <property type="entry name" value="WRKY"/>
    <property type="match status" value="1"/>
</dbReference>
<dbReference type="PANTHER" id="PTHR31221">
    <property type="entry name" value="WRKY TRANSCRIPTION FACTOR PROTEIN 1-RELATED"/>
    <property type="match status" value="1"/>
</dbReference>
<dbReference type="PANTHER" id="PTHR31221:SF371">
    <property type="entry name" value="WRKY DOMAIN-CONTAINING PROTEIN"/>
    <property type="match status" value="1"/>
</dbReference>
<evidence type="ECO:0000256" key="1">
    <source>
        <dbReference type="ARBA" id="ARBA00004123"/>
    </source>
</evidence>
<keyword evidence="5" id="KW-0539">Nucleus</keyword>
<comment type="caution">
    <text evidence="8">The sequence shown here is derived from an EMBL/GenBank/DDBJ whole genome shotgun (WGS) entry which is preliminary data.</text>
</comment>
<accession>A0A8J5FQT9</accession>
<gene>
    <name evidence="8" type="ORF">ZIOFF_050263</name>
</gene>
<dbReference type="Pfam" id="PF03106">
    <property type="entry name" value="WRKY"/>
    <property type="match status" value="1"/>
</dbReference>
<dbReference type="GO" id="GO:0043565">
    <property type="term" value="F:sequence-specific DNA binding"/>
    <property type="evidence" value="ECO:0007669"/>
    <property type="project" value="InterPro"/>
</dbReference>
<dbReference type="SMART" id="SM00774">
    <property type="entry name" value="WRKY"/>
    <property type="match status" value="1"/>
</dbReference>
<keyword evidence="3" id="KW-0238">DNA-binding</keyword>
<keyword evidence="2" id="KW-0805">Transcription regulation</keyword>
<sequence length="404" mass="45530">MRSPREPSRSGPWLALVAGCSRWPFFRLAADSTPAVPLLFAAVNSFSRQIPYQSGIKIIIKNKNKNDNEMCTKTKRGRKTKATHLSLPLPTIPQSSFTHRTSLSMSGKINGDQFSGRYDFSFHEGLLYSSSLAFGPRPIGREDYEFLDESTLSMKHLLVGGDGGSMTVVTPNFSVSSTSTELGGEEESRPCQKKKGRMVKHMEEEEEEEKEKHVQGIELKKVNRQERKKLGEKKEREPRFAFVTKSEVDNLEDGYRWRKYGQKAVKNSPYPRSYYRCTAQKCNVKKRVERSHQDPTTVITTYEGKHNHHSPANLTRSSPMAALTPANFGIRDDHLMLQQLLCSSGNMDINMDAAHNTVRGGFIANPSMYFPNLPPHHLPQHQMSADHGLLQDILPGMGHGNLNE</sequence>
<dbReference type="EMBL" id="JACMSC010000014">
    <property type="protein sequence ID" value="KAG6489005.1"/>
    <property type="molecule type" value="Genomic_DNA"/>
</dbReference>
<evidence type="ECO:0000313" key="9">
    <source>
        <dbReference type="Proteomes" id="UP000734854"/>
    </source>
</evidence>
<evidence type="ECO:0000256" key="4">
    <source>
        <dbReference type="ARBA" id="ARBA00023163"/>
    </source>
</evidence>
<dbReference type="Proteomes" id="UP000734854">
    <property type="component" value="Unassembled WGS sequence"/>
</dbReference>
<dbReference type="FunFam" id="2.20.25.80:FF:000003">
    <property type="entry name" value="WRKY transcription factor 57"/>
    <property type="match status" value="1"/>
</dbReference>
<dbReference type="InterPro" id="IPR036576">
    <property type="entry name" value="WRKY_dom_sf"/>
</dbReference>
<keyword evidence="4" id="KW-0804">Transcription</keyword>
<dbReference type="GO" id="GO:0003700">
    <property type="term" value="F:DNA-binding transcription factor activity"/>
    <property type="evidence" value="ECO:0007669"/>
    <property type="project" value="InterPro"/>
</dbReference>
<keyword evidence="9" id="KW-1185">Reference proteome</keyword>
<evidence type="ECO:0000256" key="3">
    <source>
        <dbReference type="ARBA" id="ARBA00023125"/>
    </source>
</evidence>
<evidence type="ECO:0000259" key="7">
    <source>
        <dbReference type="PROSITE" id="PS50811"/>
    </source>
</evidence>
<feature type="domain" description="WRKY" evidence="7">
    <location>
        <begin position="246"/>
        <end position="311"/>
    </location>
</feature>
<name>A0A8J5FQT9_ZINOF</name>
<reference evidence="8 9" key="1">
    <citation type="submission" date="2020-08" db="EMBL/GenBank/DDBJ databases">
        <title>Plant Genome Project.</title>
        <authorList>
            <person name="Zhang R.-G."/>
        </authorList>
    </citation>
    <scope>NUCLEOTIDE SEQUENCE [LARGE SCALE GENOMIC DNA]</scope>
    <source>
        <tissue evidence="8">Rhizome</tissue>
    </source>
</reference>
<dbReference type="GO" id="GO:0005634">
    <property type="term" value="C:nucleus"/>
    <property type="evidence" value="ECO:0007669"/>
    <property type="project" value="UniProtKB-SubCell"/>
</dbReference>
<organism evidence="8 9">
    <name type="scientific">Zingiber officinale</name>
    <name type="common">Ginger</name>
    <name type="synonym">Amomum zingiber</name>
    <dbReference type="NCBI Taxonomy" id="94328"/>
    <lineage>
        <taxon>Eukaryota</taxon>
        <taxon>Viridiplantae</taxon>
        <taxon>Streptophyta</taxon>
        <taxon>Embryophyta</taxon>
        <taxon>Tracheophyta</taxon>
        <taxon>Spermatophyta</taxon>
        <taxon>Magnoliopsida</taxon>
        <taxon>Liliopsida</taxon>
        <taxon>Zingiberales</taxon>
        <taxon>Zingiberaceae</taxon>
        <taxon>Zingiber</taxon>
    </lineage>
</organism>
<dbReference type="InterPro" id="IPR003657">
    <property type="entry name" value="WRKY_dom"/>
</dbReference>
<dbReference type="PROSITE" id="PS51257">
    <property type="entry name" value="PROKAR_LIPOPROTEIN"/>
    <property type="match status" value="1"/>
</dbReference>
<dbReference type="InterPro" id="IPR044810">
    <property type="entry name" value="WRKY_plant"/>
</dbReference>
<evidence type="ECO:0000256" key="5">
    <source>
        <dbReference type="ARBA" id="ARBA00023242"/>
    </source>
</evidence>
<evidence type="ECO:0000256" key="6">
    <source>
        <dbReference type="SAM" id="MobiDB-lite"/>
    </source>
</evidence>
<dbReference type="SUPFAM" id="SSF118290">
    <property type="entry name" value="WRKY DNA-binding domain"/>
    <property type="match status" value="1"/>
</dbReference>